<dbReference type="OMA" id="WEDICEN"/>
<dbReference type="InterPro" id="IPR000795">
    <property type="entry name" value="T_Tr_GTP-bd_dom"/>
</dbReference>
<dbReference type="InterPro" id="IPR050055">
    <property type="entry name" value="EF-Tu_GTPase"/>
</dbReference>
<dbReference type="SUPFAM" id="SSF50465">
    <property type="entry name" value="EF-Tu/eEF-1alpha/eIF2-gamma C-terminal domain"/>
    <property type="match status" value="1"/>
</dbReference>
<dbReference type="GO" id="GO:0003746">
    <property type="term" value="F:translation elongation factor activity"/>
    <property type="evidence" value="ECO:0007669"/>
    <property type="project" value="TreeGrafter"/>
</dbReference>
<keyword evidence="3" id="KW-0342">GTP-binding</keyword>
<reference evidence="7" key="2">
    <citation type="submission" date="2009-11" db="EMBL/GenBank/DDBJ databases">
        <title>The Genome Sequence of Allomyces macrogynus strain ATCC 38327.</title>
        <authorList>
            <consortium name="The Broad Institute Genome Sequencing Platform"/>
            <person name="Russ C."/>
            <person name="Cuomo C."/>
            <person name="Shea T."/>
            <person name="Young S.K."/>
            <person name="Zeng Q."/>
            <person name="Koehrsen M."/>
            <person name="Haas B."/>
            <person name="Borodovsky M."/>
            <person name="Guigo R."/>
            <person name="Alvarado L."/>
            <person name="Berlin A."/>
            <person name="Borenstein D."/>
            <person name="Chen Z."/>
            <person name="Engels R."/>
            <person name="Freedman E."/>
            <person name="Gellesch M."/>
            <person name="Goldberg J."/>
            <person name="Griggs A."/>
            <person name="Gujja S."/>
            <person name="Heiman D."/>
            <person name="Hepburn T."/>
            <person name="Howarth C."/>
            <person name="Jen D."/>
            <person name="Larson L."/>
            <person name="Lewis B."/>
            <person name="Mehta T."/>
            <person name="Park D."/>
            <person name="Pearson M."/>
            <person name="Roberts A."/>
            <person name="Saif S."/>
            <person name="Shenoy N."/>
            <person name="Sisk P."/>
            <person name="Stolte C."/>
            <person name="Sykes S."/>
            <person name="Walk T."/>
            <person name="White J."/>
            <person name="Yandava C."/>
            <person name="Burger G."/>
            <person name="Gray M.W."/>
            <person name="Holland P.W.H."/>
            <person name="King N."/>
            <person name="Lang F.B.F."/>
            <person name="Roger A.J."/>
            <person name="Ruiz-Trillo I."/>
            <person name="Lander E."/>
            <person name="Nusbaum C."/>
        </authorList>
    </citation>
    <scope>NUCLEOTIDE SEQUENCE [LARGE SCALE GENOMIC DNA]</scope>
    <source>
        <strain evidence="7">ATCC 38327</strain>
    </source>
</reference>
<evidence type="ECO:0000256" key="2">
    <source>
        <dbReference type="ARBA" id="ARBA00022741"/>
    </source>
</evidence>
<dbReference type="PANTHER" id="PTHR43721:SF9">
    <property type="entry name" value="GTP-BINDING PROTEIN 1"/>
    <property type="match status" value="1"/>
</dbReference>
<dbReference type="SUPFAM" id="SSF50447">
    <property type="entry name" value="Translation proteins"/>
    <property type="match status" value="1"/>
</dbReference>
<keyword evidence="2" id="KW-0547">Nucleotide-binding</keyword>
<proteinExistence type="inferred from homology"/>
<dbReference type="InterPro" id="IPR027417">
    <property type="entry name" value="P-loop_NTPase"/>
</dbReference>
<dbReference type="STRING" id="578462.A0A0L0STG4"/>
<dbReference type="PROSITE" id="PS51722">
    <property type="entry name" value="G_TR_2"/>
    <property type="match status" value="1"/>
</dbReference>
<dbReference type="OrthoDB" id="248233at2759"/>
<dbReference type="Proteomes" id="UP000054350">
    <property type="component" value="Unassembled WGS sequence"/>
</dbReference>
<dbReference type="PANTHER" id="PTHR43721">
    <property type="entry name" value="ELONGATION FACTOR TU-RELATED"/>
    <property type="match status" value="1"/>
</dbReference>
<dbReference type="Gene3D" id="2.40.30.10">
    <property type="entry name" value="Translation factors"/>
    <property type="match status" value="1"/>
</dbReference>
<keyword evidence="7" id="KW-1185">Reference proteome</keyword>
<dbReference type="InterPro" id="IPR009001">
    <property type="entry name" value="Transl_elong_EF1A/Init_IF2_C"/>
</dbReference>
<reference evidence="6 7" key="1">
    <citation type="submission" date="2009-11" db="EMBL/GenBank/DDBJ databases">
        <title>Annotation of Allomyces macrogynus ATCC 38327.</title>
        <authorList>
            <consortium name="The Broad Institute Genome Sequencing Platform"/>
            <person name="Russ C."/>
            <person name="Cuomo C."/>
            <person name="Burger G."/>
            <person name="Gray M.W."/>
            <person name="Holland P.W.H."/>
            <person name="King N."/>
            <person name="Lang F.B.F."/>
            <person name="Roger A.J."/>
            <person name="Ruiz-Trillo I."/>
            <person name="Young S.K."/>
            <person name="Zeng Q."/>
            <person name="Gargeya S."/>
            <person name="Fitzgerald M."/>
            <person name="Haas B."/>
            <person name="Abouelleil A."/>
            <person name="Alvarado L."/>
            <person name="Arachchi H.M."/>
            <person name="Berlin A."/>
            <person name="Chapman S.B."/>
            <person name="Gearin G."/>
            <person name="Goldberg J."/>
            <person name="Griggs A."/>
            <person name="Gujja S."/>
            <person name="Hansen M."/>
            <person name="Heiman D."/>
            <person name="Howarth C."/>
            <person name="Larimer J."/>
            <person name="Lui A."/>
            <person name="MacDonald P.J.P."/>
            <person name="McCowen C."/>
            <person name="Montmayeur A."/>
            <person name="Murphy C."/>
            <person name="Neiman D."/>
            <person name="Pearson M."/>
            <person name="Priest M."/>
            <person name="Roberts A."/>
            <person name="Saif S."/>
            <person name="Shea T."/>
            <person name="Sisk P."/>
            <person name="Stolte C."/>
            <person name="Sykes S."/>
            <person name="Wortman J."/>
            <person name="Nusbaum C."/>
            <person name="Birren B."/>
        </authorList>
    </citation>
    <scope>NUCLEOTIDE SEQUENCE [LARGE SCALE GENOMIC DNA]</scope>
    <source>
        <strain evidence="6 7">ATCC 38327</strain>
    </source>
</reference>
<organism evidence="6 7">
    <name type="scientific">Allomyces macrogynus (strain ATCC 38327)</name>
    <name type="common">Allomyces javanicus var. macrogynus</name>
    <dbReference type="NCBI Taxonomy" id="578462"/>
    <lineage>
        <taxon>Eukaryota</taxon>
        <taxon>Fungi</taxon>
        <taxon>Fungi incertae sedis</taxon>
        <taxon>Blastocladiomycota</taxon>
        <taxon>Blastocladiomycetes</taxon>
        <taxon>Blastocladiales</taxon>
        <taxon>Blastocladiaceae</taxon>
        <taxon>Allomyces</taxon>
    </lineage>
</organism>
<dbReference type="EMBL" id="GG745348">
    <property type="protein sequence ID" value="KNE65823.1"/>
    <property type="molecule type" value="Genomic_DNA"/>
</dbReference>
<evidence type="ECO:0000313" key="7">
    <source>
        <dbReference type="Proteomes" id="UP000054350"/>
    </source>
</evidence>
<evidence type="ECO:0000313" key="6">
    <source>
        <dbReference type="EMBL" id="KNE65823.1"/>
    </source>
</evidence>
<dbReference type="eggNOG" id="KOG1143">
    <property type="taxonomic scope" value="Eukaryota"/>
</dbReference>
<feature type="compositionally biased region" description="Low complexity" evidence="4">
    <location>
        <begin position="647"/>
        <end position="656"/>
    </location>
</feature>
<protein>
    <recommendedName>
        <fullName evidence="5">Tr-type G domain-containing protein</fullName>
    </recommendedName>
</protein>
<feature type="domain" description="Tr-type G" evidence="5">
    <location>
        <begin position="130"/>
        <end position="374"/>
    </location>
</feature>
<dbReference type="GO" id="GO:0005525">
    <property type="term" value="F:GTP binding"/>
    <property type="evidence" value="ECO:0007669"/>
    <property type="project" value="UniProtKB-KW"/>
</dbReference>
<sequence length="669" mass="71850">MFQQTSSPQRITLPPEVEEGNVEYKLKLVNISDERFVHLVTQMKWRLAEGCGEALYEIGIADNGQLVGLSSADLAESLRTLEAMAAHLDADCSIVRQRQVPPRHGDDLNAELRHVAEILVRKRVDSEDHFLEIRVAILGGSDAGKSTLLGVLTHSELDNGLGRARSRAFNHKHELESGRTSSLASDLVGFASDGRVVNYATTSVHTAQDIVEQSSKIVTLTDTCGLAKFLPTTIAAITARQPHFAMLMVNAAHWTEMTREHLGMLLVLKIPFFVVVTKVDCTPPDAIRNTLASLIAVLKGPGGRALPYICKNEDDIVAVLPHLAAPPATSYSPSLGSSTRGTGGVVPIFLVSSVTGDNIPLLTKFLNLLPQPPAADLAELAVAETEFQVQDVYDVPSVGTVVGGHVLAGSIATSRAPRRPQPLFLGPFADGTFRRVVARSIHRFCRAVHYVRANQAATVALAYWPETETEDEGTAAVPSTQTLQPVPPTDLRRGMVLVGSRAQATGAWTIDVELHLLYHASELTRDQTTVIYCGSVRAAAKVDWIDGDGLRTGDRSTVRFRFVNHPEWVRPGMTLLAREGRAGKMKCVGTVLRVGSEDEGAEPAPSPPMSPAGLSPGRRTRRTSKSPPLGGGGGEPGQGRRRRTRSKGSPPLTARAPPSPSPSPAPAES</sequence>
<evidence type="ECO:0000256" key="3">
    <source>
        <dbReference type="ARBA" id="ARBA00023134"/>
    </source>
</evidence>
<comment type="similarity">
    <text evidence="1">Belongs to the TRAFAC class translation factor GTPase superfamily. Classic translation factor GTPase family. EF-Tu/EF-1A subfamily.</text>
</comment>
<evidence type="ECO:0000256" key="4">
    <source>
        <dbReference type="SAM" id="MobiDB-lite"/>
    </source>
</evidence>
<dbReference type="VEuPathDB" id="FungiDB:AMAG_09795"/>
<dbReference type="Gene3D" id="3.40.50.300">
    <property type="entry name" value="P-loop containing nucleotide triphosphate hydrolases"/>
    <property type="match status" value="1"/>
</dbReference>
<feature type="compositionally biased region" description="Pro residues" evidence="4">
    <location>
        <begin position="657"/>
        <end position="669"/>
    </location>
</feature>
<dbReference type="GO" id="GO:0003924">
    <property type="term" value="F:GTPase activity"/>
    <property type="evidence" value="ECO:0007669"/>
    <property type="project" value="InterPro"/>
</dbReference>
<accession>A0A0L0STG4</accession>
<dbReference type="Pfam" id="PF00009">
    <property type="entry name" value="GTP_EFTU"/>
    <property type="match status" value="1"/>
</dbReference>
<dbReference type="SUPFAM" id="SSF52540">
    <property type="entry name" value="P-loop containing nucleoside triphosphate hydrolases"/>
    <property type="match status" value="1"/>
</dbReference>
<name>A0A0L0STG4_ALLM3</name>
<feature type="region of interest" description="Disordered" evidence="4">
    <location>
        <begin position="596"/>
        <end position="669"/>
    </location>
</feature>
<evidence type="ECO:0000259" key="5">
    <source>
        <dbReference type="PROSITE" id="PS51722"/>
    </source>
</evidence>
<gene>
    <name evidence="6" type="ORF">AMAG_09795</name>
</gene>
<evidence type="ECO:0000256" key="1">
    <source>
        <dbReference type="ARBA" id="ARBA00007249"/>
    </source>
</evidence>
<dbReference type="AlphaFoldDB" id="A0A0L0STG4"/>
<dbReference type="InterPro" id="IPR009000">
    <property type="entry name" value="Transl_B-barrel_sf"/>
</dbReference>